<name>A0ABN2SWF4_9PSEU</name>
<dbReference type="EMBL" id="BAAANN010000074">
    <property type="protein sequence ID" value="GAA1993763.1"/>
    <property type="molecule type" value="Genomic_DNA"/>
</dbReference>
<feature type="region of interest" description="Disordered" evidence="1">
    <location>
        <begin position="1"/>
        <end position="69"/>
    </location>
</feature>
<dbReference type="InterPro" id="IPR058330">
    <property type="entry name" value="DUF8017"/>
</dbReference>
<sequence length="326" mass="33426">MAWGRRRSEPGGYEDNAALDGVGGYQPADGSSPAPAAQPRQTPDLPARGDATPGPYSSPYANPRGPRPSKSKAPIIGLVVVLLCLGLGFFVTRMARSSSEDSAATPTTTRTPYTPPPQVVVPPAVPGWQSVAGGKGAYAYDVPPSWEPKPGTVHGWEKDAAGPGLSLATSAFVGKGYCPSDASRTRGGSGVTPVAQHDYVRAAAETAELVAKYDFTAKGGPPPTVTVAPPVPVEVDFGGGKSREGSMTLADVVPAPGGDPCLGPKGLVGVVAIKPADNPSDGAVVLVVHTDQGYQGETPREQVVQILKSYRAVPASKRTTITPASR</sequence>
<comment type="caution">
    <text evidence="4">The sequence shown here is derived from an EMBL/GenBank/DDBJ whole genome shotgun (WGS) entry which is preliminary data.</text>
</comment>
<organism evidence="4 5">
    <name type="scientific">Amycolatopsis minnesotensis</name>
    <dbReference type="NCBI Taxonomy" id="337894"/>
    <lineage>
        <taxon>Bacteria</taxon>
        <taxon>Bacillati</taxon>
        <taxon>Actinomycetota</taxon>
        <taxon>Actinomycetes</taxon>
        <taxon>Pseudonocardiales</taxon>
        <taxon>Pseudonocardiaceae</taxon>
        <taxon>Amycolatopsis</taxon>
    </lineage>
</organism>
<dbReference type="Proteomes" id="UP001501116">
    <property type="component" value="Unassembled WGS sequence"/>
</dbReference>
<evidence type="ECO:0000313" key="4">
    <source>
        <dbReference type="EMBL" id="GAA1993763.1"/>
    </source>
</evidence>
<proteinExistence type="predicted"/>
<feature type="domain" description="DUF8017" evidence="3">
    <location>
        <begin position="121"/>
        <end position="313"/>
    </location>
</feature>
<dbReference type="Pfam" id="PF26056">
    <property type="entry name" value="DUF8017"/>
    <property type="match status" value="1"/>
</dbReference>
<evidence type="ECO:0000313" key="5">
    <source>
        <dbReference type="Proteomes" id="UP001501116"/>
    </source>
</evidence>
<gene>
    <name evidence="4" type="ORF">GCM10009754_86390</name>
</gene>
<accession>A0ABN2SWF4</accession>
<feature type="region of interest" description="Disordered" evidence="1">
    <location>
        <begin position="96"/>
        <end position="119"/>
    </location>
</feature>
<keyword evidence="2" id="KW-0812">Transmembrane</keyword>
<evidence type="ECO:0000256" key="1">
    <source>
        <dbReference type="SAM" id="MobiDB-lite"/>
    </source>
</evidence>
<keyword evidence="5" id="KW-1185">Reference proteome</keyword>
<evidence type="ECO:0000259" key="3">
    <source>
        <dbReference type="Pfam" id="PF26056"/>
    </source>
</evidence>
<feature type="transmembrane region" description="Helical" evidence="2">
    <location>
        <begin position="73"/>
        <end position="91"/>
    </location>
</feature>
<keyword evidence="2" id="KW-0472">Membrane</keyword>
<keyword evidence="2" id="KW-1133">Transmembrane helix</keyword>
<dbReference type="RefSeq" id="WP_344431990.1">
    <property type="nucleotide sequence ID" value="NZ_BAAANN010000074.1"/>
</dbReference>
<reference evidence="4 5" key="1">
    <citation type="journal article" date="2019" name="Int. J. Syst. Evol. Microbiol.">
        <title>The Global Catalogue of Microorganisms (GCM) 10K type strain sequencing project: providing services to taxonomists for standard genome sequencing and annotation.</title>
        <authorList>
            <consortium name="The Broad Institute Genomics Platform"/>
            <consortium name="The Broad Institute Genome Sequencing Center for Infectious Disease"/>
            <person name="Wu L."/>
            <person name="Ma J."/>
        </authorList>
    </citation>
    <scope>NUCLEOTIDE SEQUENCE [LARGE SCALE GENOMIC DNA]</scope>
    <source>
        <strain evidence="4 5">JCM 14545</strain>
    </source>
</reference>
<evidence type="ECO:0000256" key="2">
    <source>
        <dbReference type="SAM" id="Phobius"/>
    </source>
</evidence>
<feature type="compositionally biased region" description="Low complexity" evidence="1">
    <location>
        <begin position="103"/>
        <end position="112"/>
    </location>
</feature>
<protein>
    <recommendedName>
        <fullName evidence="3">DUF8017 domain-containing protein</fullName>
    </recommendedName>
</protein>